<dbReference type="RefSeq" id="WP_119738064.1">
    <property type="nucleotide sequence ID" value="NZ_QYUN01000002.1"/>
</dbReference>
<comment type="similarity">
    <text evidence="2 5">Belongs to the flagella basal body rod proteins family.</text>
</comment>
<keyword evidence="10" id="KW-0282">Flagellum</keyword>
<dbReference type="OrthoDB" id="8578401at2"/>
<dbReference type="Pfam" id="PF22692">
    <property type="entry name" value="LlgE_F_G_D1"/>
    <property type="match status" value="1"/>
</dbReference>
<feature type="domain" description="Flagellar basal body rod protein N-terminal" evidence="6">
    <location>
        <begin position="6"/>
        <end position="33"/>
    </location>
</feature>
<dbReference type="Pfam" id="PF00460">
    <property type="entry name" value="Flg_bb_rod"/>
    <property type="match status" value="1"/>
</dbReference>
<dbReference type="Gene3D" id="2.60.98.20">
    <property type="entry name" value="Flagellar hook protein FlgE"/>
    <property type="match status" value="1"/>
</dbReference>
<evidence type="ECO:0000256" key="3">
    <source>
        <dbReference type="ARBA" id="ARBA00019015"/>
    </source>
</evidence>
<keyword evidence="10" id="KW-0969">Cilium</keyword>
<dbReference type="InterPro" id="IPR010930">
    <property type="entry name" value="Flg_bb/hook_C_dom"/>
</dbReference>
<name>A0A418X0B2_9BURK</name>
<gene>
    <name evidence="10" type="ORF">D3870_07825</name>
</gene>
<comment type="function">
    <text evidence="5">A flexible structure which links the flagellar filament to the drive apparatus in the basal body.</text>
</comment>
<feature type="domain" description="Flagellar basal-body/hook protein C-terminal" evidence="7">
    <location>
        <begin position="373"/>
        <end position="418"/>
    </location>
</feature>
<evidence type="ECO:0000259" key="8">
    <source>
        <dbReference type="Pfam" id="PF07559"/>
    </source>
</evidence>
<accession>A0A418X0B2</accession>
<dbReference type="InterPro" id="IPR037925">
    <property type="entry name" value="FlgE/F/G-like"/>
</dbReference>
<evidence type="ECO:0000256" key="5">
    <source>
        <dbReference type="RuleBase" id="RU362116"/>
    </source>
</evidence>
<proteinExistence type="inferred from homology"/>
<feature type="domain" description="Flagellar hook protein FlgE D2" evidence="8">
    <location>
        <begin position="161"/>
        <end position="300"/>
    </location>
</feature>
<keyword evidence="4 5" id="KW-0975">Bacterial flagellum</keyword>
<feature type="domain" description="Flagellar hook protein FlgE/F/G-like D1" evidence="9">
    <location>
        <begin position="83"/>
        <end position="138"/>
    </location>
</feature>
<organism evidence="10 11">
    <name type="scientific">Noviherbaspirillum cavernae</name>
    <dbReference type="NCBI Taxonomy" id="2320862"/>
    <lineage>
        <taxon>Bacteria</taxon>
        <taxon>Pseudomonadati</taxon>
        <taxon>Pseudomonadota</taxon>
        <taxon>Betaproteobacteria</taxon>
        <taxon>Burkholderiales</taxon>
        <taxon>Oxalobacteraceae</taxon>
        <taxon>Noviherbaspirillum</taxon>
    </lineage>
</organism>
<dbReference type="Pfam" id="PF07559">
    <property type="entry name" value="FlgE_D2"/>
    <property type="match status" value="1"/>
</dbReference>
<dbReference type="Pfam" id="PF06429">
    <property type="entry name" value="Flg_bbr_C"/>
    <property type="match status" value="1"/>
</dbReference>
<evidence type="ECO:0000259" key="6">
    <source>
        <dbReference type="Pfam" id="PF00460"/>
    </source>
</evidence>
<evidence type="ECO:0000259" key="7">
    <source>
        <dbReference type="Pfam" id="PF06429"/>
    </source>
</evidence>
<dbReference type="PANTHER" id="PTHR30435">
    <property type="entry name" value="FLAGELLAR PROTEIN"/>
    <property type="match status" value="1"/>
</dbReference>
<protein>
    <recommendedName>
        <fullName evidence="3 5">Flagellar hook protein FlgE</fullName>
    </recommendedName>
</protein>
<dbReference type="SUPFAM" id="SSF117143">
    <property type="entry name" value="Flagellar hook protein flgE"/>
    <property type="match status" value="1"/>
</dbReference>
<evidence type="ECO:0000259" key="9">
    <source>
        <dbReference type="Pfam" id="PF22692"/>
    </source>
</evidence>
<keyword evidence="10" id="KW-0966">Cell projection</keyword>
<dbReference type="GO" id="GO:0009424">
    <property type="term" value="C:bacterial-type flagellum hook"/>
    <property type="evidence" value="ECO:0007669"/>
    <property type="project" value="TreeGrafter"/>
</dbReference>
<comment type="subcellular location">
    <subcellularLocation>
        <location evidence="1 5">Bacterial flagellum basal body</location>
    </subcellularLocation>
</comment>
<dbReference type="GO" id="GO:0005829">
    <property type="term" value="C:cytosol"/>
    <property type="evidence" value="ECO:0007669"/>
    <property type="project" value="TreeGrafter"/>
</dbReference>
<dbReference type="EMBL" id="QYUN01000002">
    <property type="protein sequence ID" value="RJG05937.1"/>
    <property type="molecule type" value="Genomic_DNA"/>
</dbReference>
<dbReference type="InterPro" id="IPR001444">
    <property type="entry name" value="Flag_bb_rod_N"/>
</dbReference>
<reference evidence="10 11" key="1">
    <citation type="submission" date="2018-09" db="EMBL/GenBank/DDBJ databases">
        <authorList>
            <person name="Zhu H."/>
        </authorList>
    </citation>
    <scope>NUCLEOTIDE SEQUENCE [LARGE SCALE GENOMIC DNA]</scope>
    <source>
        <strain evidence="10 11">K2R10-39</strain>
    </source>
</reference>
<keyword evidence="11" id="KW-1185">Reference proteome</keyword>
<comment type="caution">
    <text evidence="10">The sequence shown here is derived from an EMBL/GenBank/DDBJ whole genome shotgun (WGS) entry which is preliminary data.</text>
</comment>
<dbReference type="InterPro" id="IPR020013">
    <property type="entry name" value="Flagellar_FlgE/F/G"/>
</dbReference>
<dbReference type="InterPro" id="IPR053967">
    <property type="entry name" value="LlgE_F_G-like_D1"/>
</dbReference>
<dbReference type="InterPro" id="IPR037058">
    <property type="entry name" value="Falgellar_hook_FlgE_sf"/>
</dbReference>
<dbReference type="Proteomes" id="UP000285190">
    <property type="component" value="Unassembled WGS sequence"/>
</dbReference>
<evidence type="ECO:0000313" key="11">
    <source>
        <dbReference type="Proteomes" id="UP000285190"/>
    </source>
</evidence>
<dbReference type="PANTHER" id="PTHR30435:SF1">
    <property type="entry name" value="FLAGELLAR HOOK PROTEIN FLGE"/>
    <property type="match status" value="1"/>
</dbReference>
<evidence type="ECO:0000256" key="2">
    <source>
        <dbReference type="ARBA" id="ARBA00009677"/>
    </source>
</evidence>
<dbReference type="GO" id="GO:0009425">
    <property type="term" value="C:bacterial-type flagellum basal body"/>
    <property type="evidence" value="ECO:0007669"/>
    <property type="project" value="UniProtKB-SubCell"/>
</dbReference>
<dbReference type="GO" id="GO:0071978">
    <property type="term" value="P:bacterial-type flagellum-dependent swarming motility"/>
    <property type="evidence" value="ECO:0007669"/>
    <property type="project" value="TreeGrafter"/>
</dbReference>
<sequence length="419" mass="43010">MAFQQGLSGLNAASKSLEVIGNNVSNAGTVGFKQAQAQFADVYANSLAGGGGSQVGIGTKLVRVAQQFTQGNISGTNNPLDIAINGKGFFRMNNAGDITYSRNGQFILNKDGFIENASGALLTGYPVGPNGVVSAGAPIPLEINAADLSPTPTGTYDLVLNLDSRVTAIPVATAFDPNNPGTYHKSVPVPVYDSLGNSHLLQTYYVNRGPVPGPGNSWDVYGQVTLSDGTTQMLGGAAVPPYATIGTLAFSNAGVMTPAAPLVVNFTPPGAAAMAINVSHASTTQFGSAMSVNSQAQNGYTSGSLTGFSVAADGKFIGRYSNGKANVLGQLALVNFANPNGLQAMGDNAFTETSLSGVPLIGTPGSSGMGAVQSSAVEESNVDLTEELVNMITAQRIYQANAQTIKTEDQIMQTLVNLR</sequence>
<dbReference type="AlphaFoldDB" id="A0A418X0B2"/>
<dbReference type="NCBIfam" id="TIGR03506">
    <property type="entry name" value="FlgEFG_subfam"/>
    <property type="match status" value="1"/>
</dbReference>
<dbReference type="NCBIfam" id="NF004238">
    <property type="entry name" value="PRK05682.1-1"/>
    <property type="match status" value="1"/>
</dbReference>
<dbReference type="InterPro" id="IPR011491">
    <property type="entry name" value="FlgE_D2"/>
</dbReference>
<evidence type="ECO:0000256" key="4">
    <source>
        <dbReference type="ARBA" id="ARBA00023143"/>
    </source>
</evidence>
<evidence type="ECO:0000313" key="10">
    <source>
        <dbReference type="EMBL" id="RJG05937.1"/>
    </source>
</evidence>
<evidence type="ECO:0000256" key="1">
    <source>
        <dbReference type="ARBA" id="ARBA00004117"/>
    </source>
</evidence>